<sequence length="113" mass="12369">MSSISETILSNQVHPGDSTPVTVTGTKYKGDGFYGRADGFHTVQYNLSNFNGTIKMQGSLAIDPSETDYFDIAGTEETSTEGSFFKNFTGNFVWVRTTAYYTSGTIQSVLLNH</sequence>
<dbReference type="EMBL" id="UINC01011935">
    <property type="protein sequence ID" value="SVA52381.1"/>
    <property type="molecule type" value="Genomic_DNA"/>
</dbReference>
<dbReference type="AlphaFoldDB" id="A0A381WJB3"/>
<gene>
    <name evidence="1" type="ORF">METZ01_LOCUS105235</name>
</gene>
<protein>
    <submittedName>
        <fullName evidence="1">Uncharacterized protein</fullName>
    </submittedName>
</protein>
<evidence type="ECO:0000313" key="1">
    <source>
        <dbReference type="EMBL" id="SVA52381.1"/>
    </source>
</evidence>
<name>A0A381WJB3_9ZZZZ</name>
<organism evidence="1">
    <name type="scientific">marine metagenome</name>
    <dbReference type="NCBI Taxonomy" id="408172"/>
    <lineage>
        <taxon>unclassified sequences</taxon>
        <taxon>metagenomes</taxon>
        <taxon>ecological metagenomes</taxon>
    </lineage>
</organism>
<reference evidence="1" key="1">
    <citation type="submission" date="2018-05" db="EMBL/GenBank/DDBJ databases">
        <authorList>
            <person name="Lanie J.A."/>
            <person name="Ng W.-L."/>
            <person name="Kazmierczak K.M."/>
            <person name="Andrzejewski T.M."/>
            <person name="Davidsen T.M."/>
            <person name="Wayne K.J."/>
            <person name="Tettelin H."/>
            <person name="Glass J.I."/>
            <person name="Rusch D."/>
            <person name="Podicherti R."/>
            <person name="Tsui H.-C.T."/>
            <person name="Winkler M.E."/>
        </authorList>
    </citation>
    <scope>NUCLEOTIDE SEQUENCE</scope>
</reference>
<accession>A0A381WJB3</accession>
<proteinExistence type="predicted"/>